<dbReference type="SMR" id="A0A482XKW3"/>
<keyword evidence="2" id="KW-0716">Sensory transduction</keyword>
<protein>
    <recommendedName>
        <fullName evidence="3">Arrestin C-terminal-like domain-containing protein</fullName>
    </recommendedName>
</protein>
<comment type="similarity">
    <text evidence="1">Belongs to the arrestin family.</text>
</comment>
<comment type="caution">
    <text evidence="4">The sequence shown here is derived from an EMBL/GenBank/DDBJ whole genome shotgun (WGS) entry which is preliminary data.</text>
</comment>
<evidence type="ECO:0000313" key="4">
    <source>
        <dbReference type="EMBL" id="RZF46314.1"/>
    </source>
</evidence>
<proteinExistence type="inferred from homology"/>
<dbReference type="InterPro" id="IPR011022">
    <property type="entry name" value="Arrestin_C-like"/>
</dbReference>
<feature type="domain" description="Arrestin C-terminal-like" evidence="3">
    <location>
        <begin position="175"/>
        <end position="307"/>
    </location>
</feature>
<dbReference type="SMART" id="SM01017">
    <property type="entry name" value="Arrestin_C"/>
    <property type="match status" value="1"/>
</dbReference>
<dbReference type="InParanoid" id="A0A482XKW3"/>
<dbReference type="FunCoup" id="A0A482XKW3">
    <property type="interactions" value="563"/>
</dbReference>
<evidence type="ECO:0000256" key="1">
    <source>
        <dbReference type="ARBA" id="ARBA00005298"/>
    </source>
</evidence>
<dbReference type="InterPro" id="IPR050357">
    <property type="entry name" value="Arrestin_domain-protein"/>
</dbReference>
<dbReference type="InterPro" id="IPR014756">
    <property type="entry name" value="Ig_E-set"/>
</dbReference>
<dbReference type="STRING" id="195883.A0A482XKW3"/>
<reference evidence="4 5" key="1">
    <citation type="journal article" date="2017" name="Gigascience">
        <title>Genome sequence of the small brown planthopper, Laodelphax striatellus.</title>
        <authorList>
            <person name="Zhu J."/>
            <person name="Jiang F."/>
            <person name="Wang X."/>
            <person name="Yang P."/>
            <person name="Bao Y."/>
            <person name="Zhao W."/>
            <person name="Wang W."/>
            <person name="Lu H."/>
            <person name="Wang Q."/>
            <person name="Cui N."/>
            <person name="Li J."/>
            <person name="Chen X."/>
            <person name="Luo L."/>
            <person name="Yu J."/>
            <person name="Kang L."/>
            <person name="Cui F."/>
        </authorList>
    </citation>
    <scope>NUCLEOTIDE SEQUENCE [LARGE SCALE GENOMIC DNA]</scope>
    <source>
        <strain evidence="4">Lst14</strain>
    </source>
</reference>
<dbReference type="InterPro" id="IPR011021">
    <property type="entry name" value="Arrestin-like_N"/>
</dbReference>
<evidence type="ECO:0000259" key="3">
    <source>
        <dbReference type="SMART" id="SM01017"/>
    </source>
</evidence>
<dbReference type="SUPFAM" id="SSF81296">
    <property type="entry name" value="E set domains"/>
    <property type="match status" value="2"/>
</dbReference>
<dbReference type="AlphaFoldDB" id="A0A482XKW3"/>
<dbReference type="OrthoDB" id="2333384at2759"/>
<dbReference type="InterPro" id="IPR014752">
    <property type="entry name" value="Arrestin-like_C"/>
</dbReference>
<keyword evidence="5" id="KW-1185">Reference proteome</keyword>
<organism evidence="4 5">
    <name type="scientific">Laodelphax striatellus</name>
    <name type="common">Small brown planthopper</name>
    <name type="synonym">Delphax striatella</name>
    <dbReference type="NCBI Taxonomy" id="195883"/>
    <lineage>
        <taxon>Eukaryota</taxon>
        <taxon>Metazoa</taxon>
        <taxon>Ecdysozoa</taxon>
        <taxon>Arthropoda</taxon>
        <taxon>Hexapoda</taxon>
        <taxon>Insecta</taxon>
        <taxon>Pterygota</taxon>
        <taxon>Neoptera</taxon>
        <taxon>Paraneoptera</taxon>
        <taxon>Hemiptera</taxon>
        <taxon>Auchenorrhyncha</taxon>
        <taxon>Fulgoroidea</taxon>
        <taxon>Delphacidae</taxon>
        <taxon>Criomorphinae</taxon>
        <taxon>Laodelphax</taxon>
    </lineage>
</organism>
<sequence>MKEFVIEFDSPTNAYYAGQNVTGKLRLNLDKPKKVRSIQIKFLGKGEVKWTVQEDVRQNDGNTRSENVVYSGDEEYYTFKYNLAGGGNSELEIAAGEHVYPFSATLPPLLPSSFDGEHGHVRYTVTATLDRPWKVDQHATAIFTVVTPVDLNYNVKAKEPVKMEVEKSFCCCWCQSGPLQLVLAMPYSGFVPGQSMPLTLEVDNASNVRVDNVVVKLEKVLNWKARDPQTKTRTDHVELSKLALEGIEPNGSKSWTQLMPIPNLPPVNLDQSTIISCTYTLTAVAEVSGCHSNLSVEVPVFLGTVPIYQPPLAAAAGGDAPQPSAPEAPIGFNVADGTPANSLYPTITTPFLPQPDVTTAQ</sequence>
<dbReference type="GO" id="GO:0015031">
    <property type="term" value="P:protein transport"/>
    <property type="evidence" value="ECO:0007669"/>
    <property type="project" value="TreeGrafter"/>
</dbReference>
<evidence type="ECO:0000256" key="2">
    <source>
        <dbReference type="ARBA" id="ARBA00022606"/>
    </source>
</evidence>
<dbReference type="PANTHER" id="PTHR11188:SF176">
    <property type="entry name" value="ARRESTIN DOMAIN-CONTAINING PROTEIN 1"/>
    <property type="match status" value="1"/>
</dbReference>
<dbReference type="Gene3D" id="2.60.40.640">
    <property type="match status" value="2"/>
</dbReference>
<dbReference type="Pfam" id="PF02752">
    <property type="entry name" value="Arrestin_C"/>
    <property type="match status" value="1"/>
</dbReference>
<name>A0A482XKW3_LAOST</name>
<dbReference type="Pfam" id="PF00339">
    <property type="entry name" value="Arrestin_N"/>
    <property type="match status" value="1"/>
</dbReference>
<dbReference type="PANTHER" id="PTHR11188">
    <property type="entry name" value="ARRESTIN DOMAIN CONTAINING PROTEIN"/>
    <property type="match status" value="1"/>
</dbReference>
<dbReference type="GO" id="GO:0005737">
    <property type="term" value="C:cytoplasm"/>
    <property type="evidence" value="ECO:0007669"/>
    <property type="project" value="TreeGrafter"/>
</dbReference>
<evidence type="ECO:0000313" key="5">
    <source>
        <dbReference type="Proteomes" id="UP000291343"/>
    </source>
</evidence>
<dbReference type="Proteomes" id="UP000291343">
    <property type="component" value="Unassembled WGS sequence"/>
</dbReference>
<dbReference type="EMBL" id="QKKF02006491">
    <property type="protein sequence ID" value="RZF46314.1"/>
    <property type="molecule type" value="Genomic_DNA"/>
</dbReference>
<gene>
    <name evidence="4" type="ORF">LSTR_LSTR010169</name>
</gene>
<accession>A0A482XKW3</accession>